<reference evidence="2" key="1">
    <citation type="submission" date="2023-04" db="EMBL/GenBank/DDBJ databases">
        <title>Phytophthora lilii NBRC 32176.</title>
        <authorList>
            <person name="Ichikawa N."/>
            <person name="Sato H."/>
            <person name="Tonouchi N."/>
        </authorList>
    </citation>
    <scope>NUCLEOTIDE SEQUENCE</scope>
    <source>
        <strain evidence="2">NBRC 32176</strain>
    </source>
</reference>
<sequence length="671" mass="77809">MMNDNARNVAQPNTPAIAEVVHTPTPSVIKPVEVSNTNFGIGINNSNDYAEEIAEAEKEFFFEQYIETGKVKQFDVKENSLDPLDVIGAFNEYIACKNLDIKGSEMIDSYAYFGGYRYCFYIQKGNKTLRHFYCKNEQMMINIPIMIDELNVAQYCVLEKIYDHRLYDLCCLMKWSWFNDNNNTWNLAGMLYKKQHVDLGLMRNTYLCILQTMTDRFDQAAALRVFNDWETCKYHPKLTESHIKSIAGGTNPIEYNKWKAEYEPKEIKEKKEKKDKFDMMFDINNAIELDDDGQIKTDNTEFDTDSIMRLPICNVIYHYRDDITYGKVDFMPCNAKIGACNSQLSKIDWNSNEVFNKFNGFVHTYDPNFVVDETNFNCFTEHIKHIWGVGREGILSYNMKLFAWYVQRPYEKSGACVVLEGEEGCGKNTIYEILFNHVIGKKYCLETPKIKILTGRFNASREHKIITVLNEAANVKQSSHEDQDELKDCITEPTGMIGRKGIDPYRIKDCNNIVIASNNSYSVKASNQMRRFVIDLEGFHPQNDAPMTKEKSDMQQSAIEKPIQWLIECVANGTSSSIFSTAQLNQTPSTLEFVSIDNMLTKFTQWMIEESRDTSSYTRDRFSKTLTKILGPNYKKQVDRVRRRGYDLSVDSLREMIIKHTRRTDLFDDKQ</sequence>
<dbReference type="AlphaFoldDB" id="A0A9W6XFE8"/>
<dbReference type="OrthoDB" id="122495at2759"/>
<evidence type="ECO:0000313" key="3">
    <source>
        <dbReference type="Proteomes" id="UP001165083"/>
    </source>
</evidence>
<feature type="domain" description="NrS-1 polymerase-like helicase" evidence="1">
    <location>
        <begin position="419"/>
        <end position="531"/>
    </location>
</feature>
<protein>
    <submittedName>
        <fullName evidence="2">Unnamed protein product</fullName>
    </submittedName>
</protein>
<evidence type="ECO:0000259" key="1">
    <source>
        <dbReference type="Pfam" id="PF19263"/>
    </source>
</evidence>
<evidence type="ECO:0000313" key="2">
    <source>
        <dbReference type="EMBL" id="GMF37986.1"/>
    </source>
</evidence>
<dbReference type="Pfam" id="PF19263">
    <property type="entry name" value="DUF5906"/>
    <property type="match status" value="1"/>
</dbReference>
<comment type="caution">
    <text evidence="2">The sequence shown here is derived from an EMBL/GenBank/DDBJ whole genome shotgun (WGS) entry which is preliminary data.</text>
</comment>
<accession>A0A9W6XFE8</accession>
<keyword evidence="3" id="KW-1185">Reference proteome</keyword>
<gene>
    <name evidence="2" type="ORF">Plil01_001593200</name>
</gene>
<organism evidence="2 3">
    <name type="scientific">Phytophthora lilii</name>
    <dbReference type="NCBI Taxonomy" id="2077276"/>
    <lineage>
        <taxon>Eukaryota</taxon>
        <taxon>Sar</taxon>
        <taxon>Stramenopiles</taxon>
        <taxon>Oomycota</taxon>
        <taxon>Peronosporomycetes</taxon>
        <taxon>Peronosporales</taxon>
        <taxon>Peronosporaceae</taxon>
        <taxon>Phytophthora</taxon>
    </lineage>
</organism>
<dbReference type="Proteomes" id="UP001165083">
    <property type="component" value="Unassembled WGS sequence"/>
</dbReference>
<dbReference type="InterPro" id="IPR045455">
    <property type="entry name" value="NrS-1_pol-like_helicase"/>
</dbReference>
<dbReference type="Gene3D" id="3.40.50.300">
    <property type="entry name" value="P-loop containing nucleotide triphosphate hydrolases"/>
    <property type="match status" value="1"/>
</dbReference>
<name>A0A9W6XFE8_9STRA</name>
<proteinExistence type="predicted"/>
<dbReference type="EMBL" id="BSXW01001609">
    <property type="protein sequence ID" value="GMF37986.1"/>
    <property type="molecule type" value="Genomic_DNA"/>
</dbReference>
<dbReference type="InterPro" id="IPR027417">
    <property type="entry name" value="P-loop_NTPase"/>
</dbReference>